<dbReference type="OrthoDB" id="2539586at2759"/>
<evidence type="ECO:0000313" key="1">
    <source>
        <dbReference type="EMBL" id="SCZ95682.1"/>
    </source>
</evidence>
<sequence>MAATCVKDRLARQVRRGQGQVNRAKRSFTHVAAVDETKAKAGNSRDEGHLFRRLSALLATPIWEHAIGFTLQYNRLKFYVMAACGVFFTNSRTVTKENGELSTFLYRLIKHSDRLNGVLATTTSLDDRHRTIVRPTRP</sequence>
<keyword evidence="2" id="KW-1185">Reference proteome</keyword>
<evidence type="ECO:0000313" key="2">
    <source>
        <dbReference type="Proteomes" id="UP000249723"/>
    </source>
</evidence>
<gene>
    <name evidence="1" type="ORF">BZ3500_MVSOF-1268-A1-R1_CHR8-1G09726</name>
</gene>
<name>A0A2X0NJ25_9BASI</name>
<dbReference type="AlphaFoldDB" id="A0A2X0NJ25"/>
<organism evidence="1 2">
    <name type="scientific">Microbotryum saponariae</name>
    <dbReference type="NCBI Taxonomy" id="289078"/>
    <lineage>
        <taxon>Eukaryota</taxon>
        <taxon>Fungi</taxon>
        <taxon>Dikarya</taxon>
        <taxon>Basidiomycota</taxon>
        <taxon>Pucciniomycotina</taxon>
        <taxon>Microbotryomycetes</taxon>
        <taxon>Microbotryales</taxon>
        <taxon>Microbotryaceae</taxon>
        <taxon>Microbotryum</taxon>
    </lineage>
</organism>
<dbReference type="Proteomes" id="UP000249723">
    <property type="component" value="Unassembled WGS sequence"/>
</dbReference>
<dbReference type="STRING" id="289078.A0A2X0NJ25"/>
<accession>A0A2X0NJ25</accession>
<protein>
    <submittedName>
        <fullName evidence="1">BZ3500_MvSof-1268-A1-R1_Chr8-1g09726 protein</fullName>
    </submittedName>
</protein>
<reference evidence="2" key="1">
    <citation type="submission" date="2016-10" db="EMBL/GenBank/DDBJ databases">
        <authorList>
            <person name="Jeantristanb JTB J.-T."/>
            <person name="Ricardo R."/>
        </authorList>
    </citation>
    <scope>NUCLEOTIDE SEQUENCE [LARGE SCALE GENOMIC DNA]</scope>
</reference>
<dbReference type="EMBL" id="FMWP01000087">
    <property type="protein sequence ID" value="SCZ95682.1"/>
    <property type="molecule type" value="Genomic_DNA"/>
</dbReference>
<proteinExistence type="predicted"/>